<comment type="caution">
    <text evidence="2">The sequence shown here is derived from an EMBL/GenBank/DDBJ whole genome shotgun (WGS) entry which is preliminary data.</text>
</comment>
<reference evidence="2 3" key="1">
    <citation type="journal article" date="2018" name="Mol. Genet. Genomics">
        <title>The red deer Cervus elaphus genome CerEla1.0: sequencing, annotating, genes, and chromosomes.</title>
        <authorList>
            <person name="Bana N.A."/>
            <person name="Nyiri A."/>
            <person name="Nagy J."/>
            <person name="Frank K."/>
            <person name="Nagy T."/>
            <person name="Steger V."/>
            <person name="Schiller M."/>
            <person name="Lakatos P."/>
            <person name="Sugar L."/>
            <person name="Horn P."/>
            <person name="Barta E."/>
            <person name="Orosz L."/>
        </authorList>
    </citation>
    <scope>NUCLEOTIDE SEQUENCE [LARGE SCALE GENOMIC DNA]</scope>
    <source>
        <strain evidence="2">Hungarian</strain>
    </source>
</reference>
<evidence type="ECO:0000313" key="2">
    <source>
        <dbReference type="EMBL" id="OWJ99514.1"/>
    </source>
</evidence>
<evidence type="ECO:0000313" key="3">
    <source>
        <dbReference type="Proteomes" id="UP000242450"/>
    </source>
</evidence>
<proteinExistence type="predicted"/>
<name>A0A212C0I4_CEREH</name>
<dbReference type="PANTHER" id="PTHR13138:SF3">
    <property type="entry name" value="CD2 ANTIGEN CYTOPLASMIC TAIL-BINDING PROTEIN 2"/>
    <property type="match status" value="1"/>
</dbReference>
<dbReference type="OrthoDB" id="331341at2759"/>
<dbReference type="EMBL" id="MKHE01000034">
    <property type="protein sequence ID" value="OWJ99514.1"/>
    <property type="molecule type" value="Genomic_DNA"/>
</dbReference>
<feature type="region of interest" description="Disordered" evidence="1">
    <location>
        <begin position="1"/>
        <end position="36"/>
    </location>
</feature>
<feature type="region of interest" description="Disordered" evidence="1">
    <location>
        <begin position="61"/>
        <end position="93"/>
    </location>
</feature>
<dbReference type="InterPro" id="IPR039905">
    <property type="entry name" value="CD2BP2/Lin1"/>
</dbReference>
<keyword evidence="3" id="KW-1185">Reference proteome</keyword>
<gene>
    <name evidence="2" type="ORF">Celaphus_00009492</name>
</gene>
<dbReference type="GO" id="GO:0005682">
    <property type="term" value="C:U5 snRNP"/>
    <property type="evidence" value="ECO:0007669"/>
    <property type="project" value="InterPro"/>
</dbReference>
<dbReference type="AlphaFoldDB" id="A0A212C0I4"/>
<protein>
    <submittedName>
        <fullName evidence="2">Uncharacterized protein</fullName>
    </submittedName>
</protein>
<dbReference type="Proteomes" id="UP000242450">
    <property type="component" value="Chromosome X"/>
</dbReference>
<dbReference type="PANTHER" id="PTHR13138">
    <property type="entry name" value="PROTEIN LIN1"/>
    <property type="match status" value="1"/>
</dbReference>
<sequence length="146" mass="16305">MKLPASLQQRQFGDRTGSPLYEPAASPLEPTHQRKLQVIDWQAGTDEDEEDEISVPKKKLVDPVTGVGGPRSRFKGKHSLDSDEEEEDEGSSKYDILASEDVEGQEAATLSSDGGVRIMLFKLHEEIEEGHFEANDSYFLNWDAQI</sequence>
<organism evidence="2 3">
    <name type="scientific">Cervus elaphus hippelaphus</name>
    <name type="common">European red deer</name>
    <dbReference type="NCBI Taxonomy" id="46360"/>
    <lineage>
        <taxon>Eukaryota</taxon>
        <taxon>Metazoa</taxon>
        <taxon>Chordata</taxon>
        <taxon>Craniata</taxon>
        <taxon>Vertebrata</taxon>
        <taxon>Euteleostomi</taxon>
        <taxon>Mammalia</taxon>
        <taxon>Eutheria</taxon>
        <taxon>Laurasiatheria</taxon>
        <taxon>Artiodactyla</taxon>
        <taxon>Ruminantia</taxon>
        <taxon>Pecora</taxon>
        <taxon>Cervidae</taxon>
        <taxon>Cervinae</taxon>
        <taxon>Cervus</taxon>
    </lineage>
</organism>
<accession>A0A212C0I4</accession>
<feature type="compositionally biased region" description="Polar residues" evidence="1">
    <location>
        <begin position="1"/>
        <end position="11"/>
    </location>
</feature>
<evidence type="ECO:0000256" key="1">
    <source>
        <dbReference type="SAM" id="MobiDB-lite"/>
    </source>
</evidence>